<dbReference type="AlphaFoldDB" id="C9YEF0"/>
<protein>
    <submittedName>
        <fullName evidence="1">Uncharacterized protein</fullName>
    </submittedName>
</protein>
<proteinExistence type="predicted"/>
<accession>C9YEF0</accession>
<evidence type="ECO:0000313" key="1">
    <source>
        <dbReference type="EMBL" id="CBA31926.1"/>
    </source>
</evidence>
<dbReference type="EMBL" id="FN543107">
    <property type="protein sequence ID" value="CBA31926.1"/>
    <property type="molecule type" value="Genomic_DNA"/>
</dbReference>
<organism evidence="1">
    <name type="scientific">Curvibacter symbiont subsp. Hydra magnipapillata</name>
    <dbReference type="NCBI Taxonomy" id="667019"/>
    <lineage>
        <taxon>Bacteria</taxon>
        <taxon>Pseudomonadati</taxon>
        <taxon>Pseudomonadota</taxon>
        <taxon>Betaproteobacteria</taxon>
        <taxon>Burkholderiales</taxon>
        <taxon>Comamonadaceae</taxon>
        <taxon>Curvibacter</taxon>
    </lineage>
</organism>
<sequence>MYFTPLPGFFSPFPHGTSSLSVNDEYLALEDGPPIFRQDFSCPALLFASSVPHRSFHVRGYHPLWPAFPGCSVMSCAITCRLLRFRSPLLSESRLMSFPRATEMFQFTRFASHDYVFIMRYLSVGFPIRKSPDQSLFASSPKLIAGYHVLRRLSLPRHPPHALIHLTL</sequence>
<name>C9YEF0_CURXX</name>
<reference evidence="1" key="1">
    <citation type="journal article" date="2010" name="Nature">
        <title>The Dynamic genome of Hydra.</title>
        <authorList>
            <person name="Chapman J.A."/>
            <person name="Kirkness E.F."/>
            <person name="Simakov O."/>
            <person name="Hampson S.E."/>
            <person name="Mitros T."/>
            <person name="Weinmaier T."/>
            <person name="Rattei T."/>
            <person name="Balasubramanian P.G."/>
            <person name="Borman J."/>
            <person name="Busam D."/>
            <person name="Disbennett K."/>
            <person name="Pfannkoch C."/>
            <person name="Sumin N."/>
            <person name="Sutton G."/>
            <person name="Viswanathan L."/>
            <person name="Walenz B."/>
            <person name="Goodstein D.M."/>
            <person name="Hellsten U."/>
            <person name="Kawashima T."/>
            <person name="Prochnik S.E."/>
            <person name="Putnam N.H."/>
            <person name="Shu S."/>
            <person name="Blumberg B."/>
            <person name="Dana C.E."/>
            <person name="Gee L."/>
            <person name="Kibler D.F."/>
            <person name="Law L."/>
            <person name="Lindgens D."/>
            <person name="Martinez D.E."/>
            <person name="Peng J."/>
            <person name="Wigge P.A."/>
            <person name="Bertulat B."/>
            <person name="Guder C."/>
            <person name="Nakamura Y."/>
            <person name="Ozbek S."/>
            <person name="Watanabe H."/>
            <person name="Khalturin K."/>
            <person name="Hemmrich G."/>
            <person name="Franke A."/>
            <person name="Augustin R."/>
            <person name="Fraune S."/>
            <person name="Hayakawa E."/>
            <person name="Hayakawa S."/>
            <person name="Hirose M."/>
            <person name="Hwang J."/>
            <person name="Ikeo K."/>
            <person name="Nishimiya-Fujisawa C."/>
            <person name="Ogura A."/>
            <person name="Takahashi T."/>
            <person name="Steinmetz P.R."/>
            <person name="Zhang X."/>
            <person name="Aufschnaiter R."/>
            <person name="Eder M.K."/>
            <person name="Gorny A.K."/>
            <person name="Salvenmoser W."/>
            <person name="Heimberg A.M."/>
            <person name="Wheeler B.M."/>
            <person name="Peterson K.J."/>
            <person name="Boettger A."/>
            <person name="Tischler P."/>
            <person name="Wolf A."/>
            <person name="Gojobori T."/>
            <person name="Remington K.A."/>
            <person name="Strausberg R.L."/>
            <person name="Venter J."/>
            <person name="Technau U."/>
            <person name="Hobmayer B."/>
            <person name="Bosch T.C."/>
            <person name="Holstein T.W."/>
            <person name="Fujisawa T."/>
            <person name="Bode H.R."/>
            <person name="David C.N."/>
            <person name="Rokhsar D.S."/>
            <person name="Steele R.E."/>
        </authorList>
    </citation>
    <scope>NUCLEOTIDE SEQUENCE</scope>
</reference>
<gene>
    <name evidence="1" type="ORF">Csp_D29560</name>
</gene>